<accession>A0A4R3M3K1</accession>
<keyword evidence="8 11" id="KW-1133">Transmembrane helix</keyword>
<organism evidence="14 15">
    <name type="scientific">Aquabacter spiritensis</name>
    <dbReference type="NCBI Taxonomy" id="933073"/>
    <lineage>
        <taxon>Bacteria</taxon>
        <taxon>Pseudomonadati</taxon>
        <taxon>Pseudomonadota</taxon>
        <taxon>Alphaproteobacteria</taxon>
        <taxon>Hyphomicrobiales</taxon>
        <taxon>Xanthobacteraceae</taxon>
        <taxon>Aquabacter</taxon>
    </lineage>
</organism>
<sequence>MKILPRNLARLVRTTAFKLLAVYLVVFAVFALFMIGYVAWHTRQLIEGQVAENVGAEVRFLAEQYRMGGIQRLVFVIDRRTRRPGSNIYVLANFAGEVLASNVSDLPLGLLDSPGTQFTAYRRSEEPGAKENLAFVQVFLLPGGYRLLVGRDVEERDTVRRLVVRPAQGALVLILVLGLVGGFFVTRRVLKRIDSMTATSETIMAGDLSGRLSVAGTGDEFDRLALSLNAMLDRIEGLMAGLKEVSDNIAHDLKTPLTRLRNKAEAALRGAHSDAEWRSALEGTIEESDALIRTFDALLMIARAEAGQALDTMAEIDLKEIAENVAELYEPLADEQGLDLTVEAGRVQVRGVRELLAQALANLVDNAIKYGLPKDGGRGRIAVRLSRDGDLAVLEVSDAGEGIAAKDRERVVERFVRLDTSRSRPGSGLGLALVAAVARLHGGTLAFADAEPGLRVALRLPALPVEGLAQ</sequence>
<dbReference type="InterPro" id="IPR003660">
    <property type="entry name" value="HAMP_dom"/>
</dbReference>
<evidence type="ECO:0000256" key="9">
    <source>
        <dbReference type="ARBA" id="ARBA00023012"/>
    </source>
</evidence>
<dbReference type="PRINTS" id="PR00344">
    <property type="entry name" value="BCTRLSENSOR"/>
</dbReference>
<dbReference type="InterPro" id="IPR004358">
    <property type="entry name" value="Sig_transdc_His_kin-like_C"/>
</dbReference>
<dbReference type="CDD" id="cd06225">
    <property type="entry name" value="HAMP"/>
    <property type="match status" value="1"/>
</dbReference>
<dbReference type="GO" id="GO:0005886">
    <property type="term" value="C:plasma membrane"/>
    <property type="evidence" value="ECO:0007669"/>
    <property type="project" value="TreeGrafter"/>
</dbReference>
<dbReference type="Proteomes" id="UP000294664">
    <property type="component" value="Unassembled WGS sequence"/>
</dbReference>
<dbReference type="Gene3D" id="3.30.565.10">
    <property type="entry name" value="Histidine kinase-like ATPase, C-terminal domain"/>
    <property type="match status" value="1"/>
</dbReference>
<dbReference type="EMBL" id="SMAI01000001">
    <property type="protein sequence ID" value="TCT07592.1"/>
    <property type="molecule type" value="Genomic_DNA"/>
</dbReference>
<evidence type="ECO:0000256" key="1">
    <source>
        <dbReference type="ARBA" id="ARBA00000085"/>
    </source>
</evidence>
<evidence type="ECO:0000256" key="4">
    <source>
        <dbReference type="ARBA" id="ARBA00022553"/>
    </source>
</evidence>
<reference evidence="14 15" key="1">
    <citation type="submission" date="2019-03" db="EMBL/GenBank/DDBJ databases">
        <title>Genomic Encyclopedia of Type Strains, Phase IV (KMG-IV): sequencing the most valuable type-strain genomes for metagenomic binning, comparative biology and taxonomic classification.</title>
        <authorList>
            <person name="Goeker M."/>
        </authorList>
    </citation>
    <scope>NUCLEOTIDE SEQUENCE [LARGE SCALE GENOMIC DNA]</scope>
    <source>
        <strain evidence="14 15">DSM 9035</strain>
    </source>
</reference>
<dbReference type="PROSITE" id="PS50885">
    <property type="entry name" value="HAMP"/>
    <property type="match status" value="1"/>
</dbReference>
<dbReference type="InterPro" id="IPR036097">
    <property type="entry name" value="HisK_dim/P_sf"/>
</dbReference>
<dbReference type="EC" id="2.7.13.3" evidence="3"/>
<dbReference type="SMART" id="SM00304">
    <property type="entry name" value="HAMP"/>
    <property type="match status" value="1"/>
</dbReference>
<protein>
    <recommendedName>
        <fullName evidence="3">histidine kinase</fullName>
        <ecNumber evidence="3">2.7.13.3</ecNumber>
    </recommendedName>
</protein>
<evidence type="ECO:0000256" key="11">
    <source>
        <dbReference type="SAM" id="Phobius"/>
    </source>
</evidence>
<dbReference type="InterPro" id="IPR036890">
    <property type="entry name" value="HATPase_C_sf"/>
</dbReference>
<dbReference type="Gene3D" id="1.10.287.130">
    <property type="match status" value="1"/>
</dbReference>
<comment type="subcellular location">
    <subcellularLocation>
        <location evidence="2">Membrane</location>
    </subcellularLocation>
</comment>
<dbReference type="Pfam" id="PF00512">
    <property type="entry name" value="HisKA"/>
    <property type="match status" value="1"/>
</dbReference>
<dbReference type="SUPFAM" id="SSF158472">
    <property type="entry name" value="HAMP domain-like"/>
    <property type="match status" value="1"/>
</dbReference>
<dbReference type="InterPro" id="IPR003661">
    <property type="entry name" value="HisK_dim/P_dom"/>
</dbReference>
<dbReference type="InterPro" id="IPR005467">
    <property type="entry name" value="His_kinase_dom"/>
</dbReference>
<dbReference type="SUPFAM" id="SSF47384">
    <property type="entry name" value="Homodimeric domain of signal transducing histidine kinase"/>
    <property type="match status" value="1"/>
</dbReference>
<evidence type="ECO:0000256" key="7">
    <source>
        <dbReference type="ARBA" id="ARBA00022777"/>
    </source>
</evidence>
<dbReference type="InterPro" id="IPR003594">
    <property type="entry name" value="HATPase_dom"/>
</dbReference>
<feature type="transmembrane region" description="Helical" evidence="11">
    <location>
        <begin position="20"/>
        <end position="40"/>
    </location>
</feature>
<evidence type="ECO:0000259" key="13">
    <source>
        <dbReference type="PROSITE" id="PS50885"/>
    </source>
</evidence>
<name>A0A4R3M3K1_9HYPH</name>
<dbReference type="CDD" id="cd00075">
    <property type="entry name" value="HATPase"/>
    <property type="match status" value="1"/>
</dbReference>
<dbReference type="GO" id="GO:0000155">
    <property type="term" value="F:phosphorelay sensor kinase activity"/>
    <property type="evidence" value="ECO:0007669"/>
    <property type="project" value="InterPro"/>
</dbReference>
<keyword evidence="15" id="KW-1185">Reference proteome</keyword>
<dbReference type="SMART" id="SM00387">
    <property type="entry name" value="HATPase_c"/>
    <property type="match status" value="1"/>
</dbReference>
<dbReference type="Pfam" id="PF02518">
    <property type="entry name" value="HATPase_c"/>
    <property type="match status" value="1"/>
</dbReference>
<evidence type="ECO:0000256" key="6">
    <source>
        <dbReference type="ARBA" id="ARBA00022692"/>
    </source>
</evidence>
<evidence type="ECO:0000256" key="3">
    <source>
        <dbReference type="ARBA" id="ARBA00012438"/>
    </source>
</evidence>
<evidence type="ECO:0000313" key="14">
    <source>
        <dbReference type="EMBL" id="TCT07592.1"/>
    </source>
</evidence>
<dbReference type="PROSITE" id="PS50109">
    <property type="entry name" value="HIS_KIN"/>
    <property type="match status" value="1"/>
</dbReference>
<dbReference type="Pfam" id="PF00672">
    <property type="entry name" value="HAMP"/>
    <property type="match status" value="1"/>
</dbReference>
<comment type="catalytic activity">
    <reaction evidence="1">
        <text>ATP + protein L-histidine = ADP + protein N-phospho-L-histidine.</text>
        <dbReference type="EC" id="2.7.13.3"/>
    </reaction>
</comment>
<dbReference type="PANTHER" id="PTHR45436:SF8">
    <property type="entry name" value="HISTIDINE KINASE"/>
    <property type="match status" value="1"/>
</dbReference>
<dbReference type="SMART" id="SM00388">
    <property type="entry name" value="HisKA"/>
    <property type="match status" value="1"/>
</dbReference>
<feature type="transmembrane region" description="Helical" evidence="11">
    <location>
        <begin position="169"/>
        <end position="186"/>
    </location>
</feature>
<dbReference type="RefSeq" id="WP_132028494.1">
    <property type="nucleotide sequence ID" value="NZ_SMAI01000001.1"/>
</dbReference>
<feature type="domain" description="Histidine kinase" evidence="12">
    <location>
        <begin position="248"/>
        <end position="464"/>
    </location>
</feature>
<evidence type="ECO:0000256" key="8">
    <source>
        <dbReference type="ARBA" id="ARBA00022989"/>
    </source>
</evidence>
<dbReference type="InterPro" id="IPR050428">
    <property type="entry name" value="TCS_sensor_his_kinase"/>
</dbReference>
<gene>
    <name evidence="14" type="ORF">EDC64_101111</name>
</gene>
<keyword evidence="6 11" id="KW-0812">Transmembrane</keyword>
<keyword evidence="9" id="KW-0902">Two-component regulatory system</keyword>
<dbReference type="OrthoDB" id="9815202at2"/>
<comment type="caution">
    <text evidence="14">The sequence shown here is derived from an EMBL/GenBank/DDBJ whole genome shotgun (WGS) entry which is preliminary data.</text>
</comment>
<evidence type="ECO:0000259" key="12">
    <source>
        <dbReference type="PROSITE" id="PS50109"/>
    </source>
</evidence>
<feature type="domain" description="HAMP" evidence="13">
    <location>
        <begin position="187"/>
        <end position="240"/>
    </location>
</feature>
<evidence type="ECO:0000256" key="2">
    <source>
        <dbReference type="ARBA" id="ARBA00004370"/>
    </source>
</evidence>
<keyword evidence="5" id="KW-0808">Transferase</keyword>
<dbReference type="Gene3D" id="6.10.340.10">
    <property type="match status" value="1"/>
</dbReference>
<evidence type="ECO:0000313" key="15">
    <source>
        <dbReference type="Proteomes" id="UP000294664"/>
    </source>
</evidence>
<keyword evidence="7 14" id="KW-0418">Kinase</keyword>
<dbReference type="PANTHER" id="PTHR45436">
    <property type="entry name" value="SENSOR HISTIDINE KINASE YKOH"/>
    <property type="match status" value="1"/>
</dbReference>
<dbReference type="CDD" id="cd00082">
    <property type="entry name" value="HisKA"/>
    <property type="match status" value="1"/>
</dbReference>
<evidence type="ECO:0000256" key="5">
    <source>
        <dbReference type="ARBA" id="ARBA00022679"/>
    </source>
</evidence>
<proteinExistence type="predicted"/>
<feature type="transmembrane region" description="Helical" evidence="11">
    <location>
        <begin position="132"/>
        <end position="149"/>
    </location>
</feature>
<evidence type="ECO:0000256" key="10">
    <source>
        <dbReference type="ARBA" id="ARBA00023136"/>
    </source>
</evidence>
<keyword evidence="4" id="KW-0597">Phosphoprotein</keyword>
<dbReference type="SUPFAM" id="SSF55874">
    <property type="entry name" value="ATPase domain of HSP90 chaperone/DNA topoisomerase II/histidine kinase"/>
    <property type="match status" value="1"/>
</dbReference>
<dbReference type="AlphaFoldDB" id="A0A4R3M3K1"/>
<keyword evidence="10 11" id="KW-0472">Membrane</keyword>